<name>A0A8K0CDG1_IGNLU</name>
<dbReference type="AlphaFoldDB" id="A0A8K0CDG1"/>
<protein>
    <submittedName>
        <fullName evidence="1">Uncharacterized protein</fullName>
    </submittedName>
</protein>
<proteinExistence type="predicted"/>
<gene>
    <name evidence="1" type="ORF">ILUMI_22953</name>
</gene>
<dbReference type="Proteomes" id="UP000801492">
    <property type="component" value="Unassembled WGS sequence"/>
</dbReference>
<evidence type="ECO:0000313" key="2">
    <source>
        <dbReference type="Proteomes" id="UP000801492"/>
    </source>
</evidence>
<keyword evidence="2" id="KW-1185">Reference proteome</keyword>
<evidence type="ECO:0000313" key="1">
    <source>
        <dbReference type="EMBL" id="KAF2883226.1"/>
    </source>
</evidence>
<accession>A0A8K0CDG1</accession>
<organism evidence="1 2">
    <name type="scientific">Ignelater luminosus</name>
    <name type="common">Cucubano</name>
    <name type="synonym">Pyrophorus luminosus</name>
    <dbReference type="NCBI Taxonomy" id="2038154"/>
    <lineage>
        <taxon>Eukaryota</taxon>
        <taxon>Metazoa</taxon>
        <taxon>Ecdysozoa</taxon>
        <taxon>Arthropoda</taxon>
        <taxon>Hexapoda</taxon>
        <taxon>Insecta</taxon>
        <taxon>Pterygota</taxon>
        <taxon>Neoptera</taxon>
        <taxon>Endopterygota</taxon>
        <taxon>Coleoptera</taxon>
        <taxon>Polyphaga</taxon>
        <taxon>Elateriformia</taxon>
        <taxon>Elateroidea</taxon>
        <taxon>Elateridae</taxon>
        <taxon>Agrypninae</taxon>
        <taxon>Pyrophorini</taxon>
        <taxon>Ignelater</taxon>
    </lineage>
</organism>
<sequence length="80" mass="7913">MGTFKLQGHVKSMLINPPKLVLATILALAVANPAPAPKPQVILTSAGVPLVSTADIVVPAAASWAGGVVSPVVAPGVVII</sequence>
<comment type="caution">
    <text evidence="1">The sequence shown here is derived from an EMBL/GenBank/DDBJ whole genome shotgun (WGS) entry which is preliminary data.</text>
</comment>
<dbReference type="EMBL" id="VTPC01090542">
    <property type="protein sequence ID" value="KAF2883226.1"/>
    <property type="molecule type" value="Genomic_DNA"/>
</dbReference>
<reference evidence="1" key="1">
    <citation type="submission" date="2019-08" db="EMBL/GenBank/DDBJ databases">
        <title>The genome of the North American firefly Photinus pyralis.</title>
        <authorList>
            <consortium name="Photinus pyralis genome working group"/>
            <person name="Fallon T.R."/>
            <person name="Sander Lower S.E."/>
            <person name="Weng J.-K."/>
        </authorList>
    </citation>
    <scope>NUCLEOTIDE SEQUENCE</scope>
    <source>
        <strain evidence="1">TRF0915ILg1</strain>
        <tissue evidence="1">Whole body</tissue>
    </source>
</reference>